<dbReference type="InterPro" id="IPR021793">
    <property type="entry name" value="Oprl"/>
</dbReference>
<feature type="chain" id="PRO_5020375062" evidence="1">
    <location>
        <begin position="22"/>
        <end position="71"/>
    </location>
</feature>
<feature type="signal peptide" evidence="1">
    <location>
        <begin position="1"/>
        <end position="21"/>
    </location>
</feature>
<sequence length="71" mass="7439">MKNLLKLSALAAVAVLTVGCASTDSVEKAQATANQALDVANRANATANEAKALAADTNEKLNRVFKKSMYK</sequence>
<gene>
    <name evidence="2" type="ORF">EV699_12360</name>
</gene>
<reference evidence="2 3" key="1">
    <citation type="submission" date="2019-03" db="EMBL/GenBank/DDBJ databases">
        <title>Genomic Encyclopedia of Type Strains, Phase IV (KMG-IV): sequencing the most valuable type-strain genomes for metagenomic binning, comparative biology and taxonomic classification.</title>
        <authorList>
            <person name="Goeker M."/>
        </authorList>
    </citation>
    <scope>NUCLEOTIDE SEQUENCE [LARGE SCALE GENOMIC DNA]</scope>
    <source>
        <strain evidence="2 3">DSM 25287</strain>
    </source>
</reference>
<organism evidence="2 3">
    <name type="scientific">Plasticicumulans lactativorans</name>
    <dbReference type="NCBI Taxonomy" id="1133106"/>
    <lineage>
        <taxon>Bacteria</taxon>
        <taxon>Pseudomonadati</taxon>
        <taxon>Pseudomonadota</taxon>
        <taxon>Gammaproteobacteria</taxon>
        <taxon>Candidatus Competibacteraceae</taxon>
        <taxon>Plasticicumulans</taxon>
    </lineage>
</organism>
<evidence type="ECO:0000313" key="2">
    <source>
        <dbReference type="EMBL" id="TCO78183.1"/>
    </source>
</evidence>
<protein>
    <submittedName>
        <fullName evidence="2">Uncharacterized protein DUF3359</fullName>
    </submittedName>
</protein>
<keyword evidence="1" id="KW-0732">Signal</keyword>
<dbReference type="AlphaFoldDB" id="A0A4R2KWC9"/>
<evidence type="ECO:0000313" key="3">
    <source>
        <dbReference type="Proteomes" id="UP000295765"/>
    </source>
</evidence>
<evidence type="ECO:0000256" key="1">
    <source>
        <dbReference type="SAM" id="SignalP"/>
    </source>
</evidence>
<keyword evidence="3" id="KW-1185">Reference proteome</keyword>
<name>A0A4R2KWC9_9GAMM</name>
<dbReference type="EMBL" id="SLWY01000023">
    <property type="protein sequence ID" value="TCO78183.1"/>
    <property type="molecule type" value="Genomic_DNA"/>
</dbReference>
<accession>A0A4R2KWC9</accession>
<dbReference type="Pfam" id="PF11839">
    <property type="entry name" value="Alanine_zipper"/>
    <property type="match status" value="1"/>
</dbReference>
<dbReference type="Proteomes" id="UP000295765">
    <property type="component" value="Unassembled WGS sequence"/>
</dbReference>
<dbReference type="PROSITE" id="PS51257">
    <property type="entry name" value="PROKAR_LIPOPROTEIN"/>
    <property type="match status" value="1"/>
</dbReference>
<dbReference type="RefSeq" id="WP_132545203.1">
    <property type="nucleotide sequence ID" value="NZ_SLWY01000023.1"/>
</dbReference>
<proteinExistence type="predicted"/>
<comment type="caution">
    <text evidence="2">The sequence shown here is derived from an EMBL/GenBank/DDBJ whole genome shotgun (WGS) entry which is preliminary data.</text>
</comment>